<evidence type="ECO:0000313" key="3">
    <source>
        <dbReference type="EMBL" id="HJC36845.1"/>
    </source>
</evidence>
<dbReference type="EMBL" id="DWWM01000044">
    <property type="protein sequence ID" value="HJC36845.1"/>
    <property type="molecule type" value="Genomic_DNA"/>
</dbReference>
<evidence type="ECO:0000256" key="1">
    <source>
        <dbReference type="ARBA" id="ARBA00023004"/>
    </source>
</evidence>
<name>A0A9D2NT17_9FIRM</name>
<feature type="domain" description="Ferrous iron transporter FeoA-like" evidence="2">
    <location>
        <begin position="2"/>
        <end position="74"/>
    </location>
</feature>
<dbReference type="Pfam" id="PF04023">
    <property type="entry name" value="FeoA"/>
    <property type="match status" value="1"/>
</dbReference>
<dbReference type="AlphaFoldDB" id="A0A9D2NT17"/>
<dbReference type="SMART" id="SM00899">
    <property type="entry name" value="FeoA"/>
    <property type="match status" value="1"/>
</dbReference>
<dbReference type="InterPro" id="IPR007167">
    <property type="entry name" value="Fe-transptr_FeoA-like"/>
</dbReference>
<gene>
    <name evidence="3" type="ORF">H9702_06910</name>
</gene>
<reference evidence="3" key="2">
    <citation type="submission" date="2021-04" db="EMBL/GenBank/DDBJ databases">
        <authorList>
            <person name="Gilroy R."/>
        </authorList>
    </citation>
    <scope>NUCLEOTIDE SEQUENCE</scope>
    <source>
        <strain evidence="3">CHK187-11901</strain>
    </source>
</reference>
<accession>A0A9D2NT17</accession>
<proteinExistence type="predicted"/>
<dbReference type="InterPro" id="IPR052713">
    <property type="entry name" value="FeoA"/>
</dbReference>
<dbReference type="GO" id="GO:0046914">
    <property type="term" value="F:transition metal ion binding"/>
    <property type="evidence" value="ECO:0007669"/>
    <property type="project" value="InterPro"/>
</dbReference>
<keyword evidence="1" id="KW-0408">Iron</keyword>
<sequence length="75" mass="8271">MTTLDLLTPGESGVIKAVGGEGALRHRLLDMGLTPKTAVRVEKVAPMGDPMELVLRGYRLTLRKEDARKIEVDKR</sequence>
<dbReference type="PANTHER" id="PTHR42954:SF2">
    <property type="entry name" value="FE(2+) TRANSPORT PROTEIN A"/>
    <property type="match status" value="1"/>
</dbReference>
<comment type="caution">
    <text evidence="3">The sequence shown here is derived from an EMBL/GenBank/DDBJ whole genome shotgun (WGS) entry which is preliminary data.</text>
</comment>
<reference evidence="3" key="1">
    <citation type="journal article" date="2021" name="PeerJ">
        <title>Extensive microbial diversity within the chicken gut microbiome revealed by metagenomics and culture.</title>
        <authorList>
            <person name="Gilroy R."/>
            <person name="Ravi A."/>
            <person name="Getino M."/>
            <person name="Pursley I."/>
            <person name="Horton D.L."/>
            <person name="Alikhan N.F."/>
            <person name="Baker D."/>
            <person name="Gharbi K."/>
            <person name="Hall N."/>
            <person name="Watson M."/>
            <person name="Adriaenssens E.M."/>
            <person name="Foster-Nyarko E."/>
            <person name="Jarju S."/>
            <person name="Secka A."/>
            <person name="Antonio M."/>
            <person name="Oren A."/>
            <person name="Chaudhuri R.R."/>
            <person name="La Ragione R."/>
            <person name="Hildebrand F."/>
            <person name="Pallen M.J."/>
        </authorList>
    </citation>
    <scope>NUCLEOTIDE SEQUENCE</scope>
    <source>
        <strain evidence="3">CHK187-11901</strain>
    </source>
</reference>
<dbReference type="Gene3D" id="2.30.30.90">
    <property type="match status" value="1"/>
</dbReference>
<evidence type="ECO:0000313" key="4">
    <source>
        <dbReference type="Proteomes" id="UP000823896"/>
    </source>
</evidence>
<dbReference type="Proteomes" id="UP000823896">
    <property type="component" value="Unassembled WGS sequence"/>
</dbReference>
<dbReference type="SUPFAM" id="SSF50037">
    <property type="entry name" value="C-terminal domain of transcriptional repressors"/>
    <property type="match status" value="1"/>
</dbReference>
<evidence type="ECO:0000259" key="2">
    <source>
        <dbReference type="SMART" id="SM00899"/>
    </source>
</evidence>
<dbReference type="PANTHER" id="PTHR42954">
    <property type="entry name" value="FE(2+) TRANSPORT PROTEIN A"/>
    <property type="match status" value="1"/>
</dbReference>
<dbReference type="InterPro" id="IPR038157">
    <property type="entry name" value="FeoA_core_dom"/>
</dbReference>
<organism evidence="3 4">
    <name type="scientific">Candidatus Merdibacter merdavium</name>
    <dbReference type="NCBI Taxonomy" id="2838692"/>
    <lineage>
        <taxon>Bacteria</taxon>
        <taxon>Bacillati</taxon>
        <taxon>Bacillota</taxon>
        <taxon>Erysipelotrichia</taxon>
        <taxon>Erysipelotrichales</taxon>
        <taxon>Erysipelotrichaceae</taxon>
        <taxon>Merdibacter</taxon>
    </lineage>
</organism>
<dbReference type="InterPro" id="IPR008988">
    <property type="entry name" value="Transcriptional_repressor_C"/>
</dbReference>
<protein>
    <submittedName>
        <fullName evidence="3">Ferrous iron transport protein A</fullName>
    </submittedName>
</protein>